<comment type="caution">
    <text evidence="1">The sequence shown here is derived from an EMBL/GenBank/DDBJ whole genome shotgun (WGS) entry which is preliminary data.</text>
</comment>
<dbReference type="InterPro" id="IPR050587">
    <property type="entry name" value="GNT1/Glycosyltrans_8"/>
</dbReference>
<proteinExistence type="predicted"/>
<reference evidence="1 2" key="1">
    <citation type="submission" date="2024-02" db="EMBL/GenBank/DDBJ databases">
        <authorList>
            <person name="Chen Y."/>
            <person name="Shah S."/>
            <person name="Dougan E. K."/>
            <person name="Thang M."/>
            <person name="Chan C."/>
        </authorList>
    </citation>
    <scope>NUCLEOTIDE SEQUENCE [LARGE SCALE GENOMIC DNA]</scope>
</reference>
<dbReference type="EMBL" id="CAXAMN010000048">
    <property type="protein sequence ID" value="CAK8986093.1"/>
    <property type="molecule type" value="Genomic_DNA"/>
</dbReference>
<evidence type="ECO:0000313" key="2">
    <source>
        <dbReference type="Proteomes" id="UP001642484"/>
    </source>
</evidence>
<dbReference type="Gene3D" id="3.90.550.10">
    <property type="entry name" value="Spore Coat Polysaccharide Biosynthesis Protein SpsA, Chain A"/>
    <property type="match status" value="1"/>
</dbReference>
<dbReference type="Proteomes" id="UP001642484">
    <property type="component" value="Unassembled WGS sequence"/>
</dbReference>
<dbReference type="InterPro" id="IPR029044">
    <property type="entry name" value="Nucleotide-diphossugar_trans"/>
</dbReference>
<gene>
    <name evidence="1" type="ORF">CCMP2556_LOCUS381</name>
</gene>
<accession>A0ABP0H8R6</accession>
<dbReference type="SUPFAM" id="SSF53448">
    <property type="entry name" value="Nucleotide-diphospho-sugar transferases"/>
    <property type="match status" value="1"/>
</dbReference>
<keyword evidence="2" id="KW-1185">Reference proteome</keyword>
<dbReference type="PANTHER" id="PTHR11183">
    <property type="entry name" value="GLYCOGENIN SUBFAMILY MEMBER"/>
    <property type="match status" value="1"/>
</dbReference>
<organism evidence="1 2">
    <name type="scientific">Durusdinium trenchii</name>
    <dbReference type="NCBI Taxonomy" id="1381693"/>
    <lineage>
        <taxon>Eukaryota</taxon>
        <taxon>Sar</taxon>
        <taxon>Alveolata</taxon>
        <taxon>Dinophyceae</taxon>
        <taxon>Suessiales</taxon>
        <taxon>Symbiodiniaceae</taxon>
        <taxon>Durusdinium</taxon>
    </lineage>
</organism>
<protein>
    <recommendedName>
        <fullName evidence="3">Hexosyltransferase</fullName>
    </recommendedName>
</protein>
<sequence length="379" mass="42990">MAFLTMFTEFSATASSAMSSAADALARHETLHWRRKFAQLATLKGRTERRDPHSGVLAAAVPDESTVLATVLWTTRQSVEELWTFADPSLAEEAIVTLRFTLRSKKLRSFLVLVPEDLPSSIARFLRAGGLRLGRVKGFFAWPTAGGIWTASQLPGGVGPIYDWPKLLLWGLHYQKIIFLDADTLPITPDALERLASPLGTPSVHFVAVGFHEGREINNGVFALRPSQQLHRCLSRSAEAGTYFRGPFAEEFRRRGGTWMAFLDLFWQHEAFPCSGAQHVLVSQVFNFPASLGSIFQVRDARNQSSPRFVAEQWSKVLVESKINGVQILHWVGRQRKPWLHWAPPARSALDRLWWLQHERMCRWTRPRQECRLHCRLKG</sequence>
<name>A0ABP0H8R6_9DINO</name>
<evidence type="ECO:0008006" key="3">
    <source>
        <dbReference type="Google" id="ProtNLM"/>
    </source>
</evidence>
<evidence type="ECO:0000313" key="1">
    <source>
        <dbReference type="EMBL" id="CAK8986093.1"/>
    </source>
</evidence>